<dbReference type="GO" id="GO:0003700">
    <property type="term" value="F:DNA-binding transcription factor activity"/>
    <property type="evidence" value="ECO:0007669"/>
    <property type="project" value="InterPro"/>
</dbReference>
<dbReference type="GO" id="GO:0003677">
    <property type="term" value="F:DNA binding"/>
    <property type="evidence" value="ECO:0007669"/>
    <property type="project" value="UniProtKB-KW"/>
</dbReference>
<accession>A0A8J5G5L6</accession>
<evidence type="ECO:0000313" key="9">
    <source>
        <dbReference type="EMBL" id="KAG6498847.1"/>
    </source>
</evidence>
<evidence type="ECO:0000256" key="2">
    <source>
        <dbReference type="ARBA" id="ARBA00023015"/>
    </source>
</evidence>
<evidence type="ECO:0000256" key="3">
    <source>
        <dbReference type="ARBA" id="ARBA00023125"/>
    </source>
</evidence>
<keyword evidence="2" id="KW-0805">Transcription regulation</keyword>
<comment type="similarity">
    <text evidence="6">Belongs to the AP2/ERF transcription factor family. ERF subfamily.</text>
</comment>
<evidence type="ECO:0000256" key="1">
    <source>
        <dbReference type="ARBA" id="ARBA00004123"/>
    </source>
</evidence>
<dbReference type="Pfam" id="PF00847">
    <property type="entry name" value="AP2"/>
    <property type="match status" value="1"/>
</dbReference>
<keyword evidence="5" id="KW-0539">Nucleus</keyword>
<keyword evidence="10" id="KW-1185">Reference proteome</keyword>
<dbReference type="SMART" id="SM00380">
    <property type="entry name" value="AP2"/>
    <property type="match status" value="1"/>
</dbReference>
<comment type="caution">
    <text evidence="9">The sequence shown here is derived from an EMBL/GenBank/DDBJ whole genome shotgun (WGS) entry which is preliminary data.</text>
</comment>
<evidence type="ECO:0000256" key="4">
    <source>
        <dbReference type="ARBA" id="ARBA00023163"/>
    </source>
</evidence>
<name>A0A8J5G5L6_ZINOF</name>
<reference evidence="9 10" key="1">
    <citation type="submission" date="2020-08" db="EMBL/GenBank/DDBJ databases">
        <title>Plant Genome Project.</title>
        <authorList>
            <person name="Zhang R.-G."/>
        </authorList>
    </citation>
    <scope>NUCLEOTIDE SEQUENCE [LARGE SCALE GENOMIC DNA]</scope>
    <source>
        <tissue evidence="9">Rhizome</tissue>
    </source>
</reference>
<dbReference type="GO" id="GO:0005634">
    <property type="term" value="C:nucleus"/>
    <property type="evidence" value="ECO:0007669"/>
    <property type="project" value="UniProtKB-SubCell"/>
</dbReference>
<evidence type="ECO:0000256" key="5">
    <source>
        <dbReference type="ARBA" id="ARBA00023242"/>
    </source>
</evidence>
<dbReference type="InterPro" id="IPR001471">
    <property type="entry name" value="AP2/ERF_dom"/>
</dbReference>
<evidence type="ECO:0000313" key="10">
    <source>
        <dbReference type="Proteomes" id="UP000734854"/>
    </source>
</evidence>
<dbReference type="OrthoDB" id="773121at2759"/>
<dbReference type="Proteomes" id="UP000734854">
    <property type="component" value="Unassembled WGS sequence"/>
</dbReference>
<feature type="region of interest" description="Disordered" evidence="7">
    <location>
        <begin position="1"/>
        <end position="24"/>
    </location>
</feature>
<organism evidence="9 10">
    <name type="scientific">Zingiber officinale</name>
    <name type="common">Ginger</name>
    <name type="synonym">Amomum zingiber</name>
    <dbReference type="NCBI Taxonomy" id="94328"/>
    <lineage>
        <taxon>Eukaryota</taxon>
        <taxon>Viridiplantae</taxon>
        <taxon>Streptophyta</taxon>
        <taxon>Embryophyta</taxon>
        <taxon>Tracheophyta</taxon>
        <taxon>Spermatophyta</taxon>
        <taxon>Magnoliopsida</taxon>
        <taxon>Liliopsida</taxon>
        <taxon>Zingiberales</taxon>
        <taxon>Zingiberaceae</taxon>
        <taxon>Zingiber</taxon>
    </lineage>
</organism>
<dbReference type="FunFam" id="3.30.730.10:FF:000005">
    <property type="entry name" value="ethylene-responsive transcription factor RAP2-11"/>
    <property type="match status" value="1"/>
</dbReference>
<comment type="subcellular location">
    <subcellularLocation>
        <location evidence="1">Nucleus</location>
    </subcellularLocation>
</comment>
<evidence type="ECO:0000259" key="8">
    <source>
        <dbReference type="PROSITE" id="PS51032"/>
    </source>
</evidence>
<dbReference type="PANTHER" id="PTHR31194">
    <property type="entry name" value="SHN SHINE , DNA BINDING / TRANSCRIPTION FACTOR"/>
    <property type="match status" value="1"/>
</dbReference>
<proteinExistence type="inferred from homology"/>
<keyword evidence="4" id="KW-0804">Transcription</keyword>
<keyword evidence="3" id="KW-0238">DNA-binding</keyword>
<evidence type="ECO:0000256" key="7">
    <source>
        <dbReference type="SAM" id="MobiDB-lite"/>
    </source>
</evidence>
<dbReference type="CDD" id="cd00018">
    <property type="entry name" value="AP2"/>
    <property type="match status" value="1"/>
</dbReference>
<dbReference type="AlphaFoldDB" id="A0A8J5G5L6"/>
<dbReference type="PROSITE" id="PS51032">
    <property type="entry name" value="AP2_ERF"/>
    <property type="match status" value="1"/>
</dbReference>
<evidence type="ECO:0000256" key="6">
    <source>
        <dbReference type="ARBA" id="ARBA00024343"/>
    </source>
</evidence>
<dbReference type="EMBL" id="JACMSC010000011">
    <property type="protein sequence ID" value="KAG6498847.1"/>
    <property type="molecule type" value="Genomic_DNA"/>
</dbReference>
<feature type="domain" description="AP2/ERF" evidence="8">
    <location>
        <begin position="25"/>
        <end position="82"/>
    </location>
</feature>
<dbReference type="PANTHER" id="PTHR31194:SF133">
    <property type="entry name" value="AP2_ERF DOMAIN-CONTAINING PROTEIN"/>
    <property type="match status" value="1"/>
</dbReference>
<dbReference type="InterPro" id="IPR050913">
    <property type="entry name" value="AP2/ERF_ERF"/>
</dbReference>
<protein>
    <recommendedName>
        <fullName evidence="8">AP2/ERF domain-containing protein</fullName>
    </recommendedName>
</protein>
<gene>
    <name evidence="9" type="ORF">ZIOFF_038597</name>
</gene>
<sequence length="229" mass="23294">MPGNGILKSAVAEDKSKSTSSGARRFVGVRQRPSGRWVAEIKDSSQRVRLWLGTFDTAEEAARAYDEAARALRGENARTNFAGAGAAIGASALAALRARLSGGIRGLVGGGGISRSAHGQGSRNRVSDQSTFASIFHRHGGGGGEFHLGGGSGPATEMAVPPSIIVPAKTTTTPEDPAVLPAEGAEEEQGALWQEGEVASGVLGGGGSKRFKVSSSVIVPPSFSGLVSD</sequence>